<dbReference type="FunFam" id="2.40.100.10:FF:000013">
    <property type="entry name" value="Peptidyl-prolyl cis-trans isomerase"/>
    <property type="match status" value="1"/>
</dbReference>
<name>A0A7S4J0K8_9STRA</name>
<comment type="function">
    <text evidence="4">PPIases accelerate the folding of proteins. It catalyzes the cis-trans isomerization of proline imidic peptide bonds in oligopeptides.</text>
</comment>
<dbReference type="PANTHER" id="PTHR11071">
    <property type="entry name" value="PEPTIDYL-PROLYL CIS-TRANS ISOMERASE"/>
    <property type="match status" value="1"/>
</dbReference>
<feature type="domain" description="PPIase cyclophilin-type" evidence="5">
    <location>
        <begin position="70"/>
        <end position="223"/>
    </location>
</feature>
<evidence type="ECO:0000259" key="5">
    <source>
        <dbReference type="PROSITE" id="PS50072"/>
    </source>
</evidence>
<dbReference type="GO" id="GO:0005737">
    <property type="term" value="C:cytoplasm"/>
    <property type="evidence" value="ECO:0007669"/>
    <property type="project" value="TreeGrafter"/>
</dbReference>
<dbReference type="InterPro" id="IPR002130">
    <property type="entry name" value="Cyclophilin-type_PPIase_dom"/>
</dbReference>
<dbReference type="PRINTS" id="PR00153">
    <property type="entry name" value="CSAPPISMRASE"/>
</dbReference>
<dbReference type="PROSITE" id="PS00170">
    <property type="entry name" value="CSA_PPIASE_1"/>
    <property type="match status" value="1"/>
</dbReference>
<dbReference type="PANTHER" id="PTHR11071:SF561">
    <property type="entry name" value="PEPTIDYL-PROLYL CIS-TRANS ISOMERASE D-RELATED"/>
    <property type="match status" value="1"/>
</dbReference>
<accession>A0A7S4J0K8</accession>
<dbReference type="InterPro" id="IPR020892">
    <property type="entry name" value="Cyclophilin-type_PPIase_CS"/>
</dbReference>
<feature type="signal peptide" evidence="4">
    <location>
        <begin position="1"/>
        <end position="28"/>
    </location>
</feature>
<gene>
    <name evidence="6" type="ORF">OAUR00152_LOCUS18766</name>
</gene>
<evidence type="ECO:0000256" key="1">
    <source>
        <dbReference type="ARBA" id="ARBA00000971"/>
    </source>
</evidence>
<evidence type="ECO:0000256" key="4">
    <source>
        <dbReference type="RuleBase" id="RU363019"/>
    </source>
</evidence>
<reference evidence="6" key="1">
    <citation type="submission" date="2021-01" db="EMBL/GenBank/DDBJ databases">
        <authorList>
            <person name="Corre E."/>
            <person name="Pelletier E."/>
            <person name="Niang G."/>
            <person name="Scheremetjew M."/>
            <person name="Finn R."/>
            <person name="Kale V."/>
            <person name="Holt S."/>
            <person name="Cochrane G."/>
            <person name="Meng A."/>
            <person name="Brown T."/>
            <person name="Cohen L."/>
        </authorList>
    </citation>
    <scope>NUCLEOTIDE SEQUENCE</scope>
    <source>
        <strain evidence="6">Isolate 1302-5</strain>
    </source>
</reference>
<comment type="similarity">
    <text evidence="4">Belongs to the cyclophilin-type PPIase family.</text>
</comment>
<dbReference type="EC" id="5.2.1.8" evidence="4"/>
<sequence length="226" mass="24854">MTITSKARVLYLVFVSVAFLVLSTAVIAGDDVPMKKADRPKMDPKPKMPKVTHKVYLDVDIEGYDLEGSNRIILGLFGEVAPKTTENFRALCACDKGKGKLSEKPLCYKGSDFHRIIPNFMIQAGDFTHGNGVGGESIYGGKFDDETFQVKHNKKFMLSMANSGPNSNGSQFFINTVKTSWLDKTNVAFGLVLDGEEVVKRIERRGTNGGTPQLRVRIIDSGELSV</sequence>
<dbReference type="SUPFAM" id="SSF50891">
    <property type="entry name" value="Cyclophilin-like"/>
    <property type="match status" value="1"/>
</dbReference>
<keyword evidence="3 4" id="KW-0413">Isomerase</keyword>
<dbReference type="PROSITE" id="PS50072">
    <property type="entry name" value="CSA_PPIASE_2"/>
    <property type="match status" value="1"/>
</dbReference>
<dbReference type="Pfam" id="PF00160">
    <property type="entry name" value="Pro_isomerase"/>
    <property type="match status" value="1"/>
</dbReference>
<organism evidence="6">
    <name type="scientific">Odontella aurita</name>
    <dbReference type="NCBI Taxonomy" id="265563"/>
    <lineage>
        <taxon>Eukaryota</taxon>
        <taxon>Sar</taxon>
        <taxon>Stramenopiles</taxon>
        <taxon>Ochrophyta</taxon>
        <taxon>Bacillariophyta</taxon>
        <taxon>Mediophyceae</taxon>
        <taxon>Biddulphiophycidae</taxon>
        <taxon>Eupodiscales</taxon>
        <taxon>Odontellaceae</taxon>
        <taxon>Odontella</taxon>
    </lineage>
</organism>
<comment type="catalytic activity">
    <reaction evidence="1 4">
        <text>[protein]-peptidylproline (omega=180) = [protein]-peptidylproline (omega=0)</text>
        <dbReference type="Rhea" id="RHEA:16237"/>
        <dbReference type="Rhea" id="RHEA-COMP:10747"/>
        <dbReference type="Rhea" id="RHEA-COMP:10748"/>
        <dbReference type="ChEBI" id="CHEBI:83833"/>
        <dbReference type="ChEBI" id="CHEBI:83834"/>
        <dbReference type="EC" id="5.2.1.8"/>
    </reaction>
</comment>
<dbReference type="InterPro" id="IPR029000">
    <property type="entry name" value="Cyclophilin-like_dom_sf"/>
</dbReference>
<evidence type="ECO:0000256" key="3">
    <source>
        <dbReference type="ARBA" id="ARBA00023235"/>
    </source>
</evidence>
<dbReference type="GO" id="GO:0006457">
    <property type="term" value="P:protein folding"/>
    <property type="evidence" value="ECO:0007669"/>
    <property type="project" value="InterPro"/>
</dbReference>
<dbReference type="Gene3D" id="2.40.100.10">
    <property type="entry name" value="Cyclophilin-like"/>
    <property type="match status" value="1"/>
</dbReference>
<dbReference type="EMBL" id="HBKQ01027766">
    <property type="protein sequence ID" value="CAE2245991.1"/>
    <property type="molecule type" value="Transcribed_RNA"/>
</dbReference>
<proteinExistence type="inferred from homology"/>
<dbReference type="GO" id="GO:0016018">
    <property type="term" value="F:cyclosporin A binding"/>
    <property type="evidence" value="ECO:0007669"/>
    <property type="project" value="TreeGrafter"/>
</dbReference>
<keyword evidence="2 4" id="KW-0697">Rotamase</keyword>
<evidence type="ECO:0000256" key="2">
    <source>
        <dbReference type="ARBA" id="ARBA00023110"/>
    </source>
</evidence>
<keyword evidence="4" id="KW-0732">Signal</keyword>
<dbReference type="GO" id="GO:0003755">
    <property type="term" value="F:peptidyl-prolyl cis-trans isomerase activity"/>
    <property type="evidence" value="ECO:0007669"/>
    <property type="project" value="UniProtKB-UniRule"/>
</dbReference>
<protein>
    <recommendedName>
        <fullName evidence="4">Peptidyl-prolyl cis-trans isomerase</fullName>
        <shortName evidence="4">PPIase</shortName>
        <ecNumber evidence="4">5.2.1.8</ecNumber>
    </recommendedName>
</protein>
<feature type="chain" id="PRO_5031604247" description="Peptidyl-prolyl cis-trans isomerase" evidence="4">
    <location>
        <begin position="29"/>
        <end position="226"/>
    </location>
</feature>
<evidence type="ECO:0000313" key="6">
    <source>
        <dbReference type="EMBL" id="CAE2245991.1"/>
    </source>
</evidence>
<dbReference type="AlphaFoldDB" id="A0A7S4J0K8"/>